<dbReference type="Pfam" id="PF00378">
    <property type="entry name" value="ECH_1"/>
    <property type="match status" value="1"/>
</dbReference>
<dbReference type="CDD" id="cd06558">
    <property type="entry name" value="crotonase-like"/>
    <property type="match status" value="1"/>
</dbReference>
<comment type="catalytic activity">
    <reaction evidence="6">
        <text>a 4-saturated-(3S)-3-hydroxyacyl-CoA = a (3E)-enoyl-CoA + H2O</text>
        <dbReference type="Rhea" id="RHEA:20724"/>
        <dbReference type="ChEBI" id="CHEBI:15377"/>
        <dbReference type="ChEBI" id="CHEBI:58521"/>
        <dbReference type="ChEBI" id="CHEBI:137480"/>
        <dbReference type="EC" id="4.2.1.17"/>
    </reaction>
</comment>
<dbReference type="AlphaFoldDB" id="A0A5C5RNF0"/>
<evidence type="ECO:0000256" key="3">
    <source>
        <dbReference type="ARBA" id="ARBA00012076"/>
    </source>
</evidence>
<dbReference type="GO" id="GO:0004300">
    <property type="term" value="F:enoyl-CoA hydratase activity"/>
    <property type="evidence" value="ECO:0007669"/>
    <property type="project" value="UniProtKB-EC"/>
</dbReference>
<keyword evidence="4" id="KW-0456">Lyase</keyword>
<dbReference type="FunFam" id="1.10.12.10:FF:000001">
    <property type="entry name" value="Probable enoyl-CoA hydratase, mitochondrial"/>
    <property type="match status" value="1"/>
</dbReference>
<dbReference type="EMBL" id="VIGX01000030">
    <property type="protein sequence ID" value="TWS24619.1"/>
    <property type="molecule type" value="Genomic_DNA"/>
</dbReference>
<protein>
    <recommendedName>
        <fullName evidence="7">Probable enoyl-CoA hydratase EchA17</fullName>
        <ecNumber evidence="3">4.2.1.17</ecNumber>
    </recommendedName>
    <alternativeName>
        <fullName evidence="8">Probable enoyl-CoA hydratase echA17</fullName>
    </alternativeName>
</protein>
<dbReference type="InterPro" id="IPR029045">
    <property type="entry name" value="ClpP/crotonase-like_dom_sf"/>
</dbReference>
<evidence type="ECO:0000256" key="8">
    <source>
        <dbReference type="ARBA" id="ARBA00073436"/>
    </source>
</evidence>
<comment type="function">
    <text evidence="1">Could possibly oxidize fatty acids using specific components.</text>
</comment>
<dbReference type="Proteomes" id="UP000319375">
    <property type="component" value="Unassembled WGS sequence"/>
</dbReference>
<dbReference type="PANTHER" id="PTHR11941">
    <property type="entry name" value="ENOYL-COA HYDRATASE-RELATED"/>
    <property type="match status" value="1"/>
</dbReference>
<dbReference type="Gene3D" id="3.90.226.10">
    <property type="entry name" value="2-enoyl-CoA Hydratase, Chain A, domain 1"/>
    <property type="match status" value="1"/>
</dbReference>
<dbReference type="Gene3D" id="1.10.12.10">
    <property type="entry name" value="Lyase 2-enoyl-coa Hydratase, Chain A, domain 2"/>
    <property type="match status" value="1"/>
</dbReference>
<evidence type="ECO:0000256" key="1">
    <source>
        <dbReference type="ARBA" id="ARBA00002994"/>
    </source>
</evidence>
<evidence type="ECO:0000256" key="2">
    <source>
        <dbReference type="ARBA" id="ARBA00005254"/>
    </source>
</evidence>
<dbReference type="GO" id="GO:0006635">
    <property type="term" value="P:fatty acid beta-oxidation"/>
    <property type="evidence" value="ECO:0007669"/>
    <property type="project" value="TreeGrafter"/>
</dbReference>
<evidence type="ECO:0000256" key="5">
    <source>
        <dbReference type="ARBA" id="ARBA00023709"/>
    </source>
</evidence>
<evidence type="ECO:0000256" key="4">
    <source>
        <dbReference type="ARBA" id="ARBA00023239"/>
    </source>
</evidence>
<dbReference type="OrthoDB" id="8452484at2"/>
<dbReference type="FunFam" id="3.90.226.10:FF:000009">
    <property type="entry name" value="Carnitinyl-CoA dehydratase"/>
    <property type="match status" value="1"/>
</dbReference>
<keyword evidence="10" id="KW-1185">Reference proteome</keyword>
<comment type="similarity">
    <text evidence="2">Belongs to the enoyl-CoA hydratase/isomerase family.</text>
</comment>
<proteinExistence type="inferred from homology"/>
<accession>A0A5C5RNF0</accession>
<evidence type="ECO:0000313" key="10">
    <source>
        <dbReference type="Proteomes" id="UP000319375"/>
    </source>
</evidence>
<comment type="catalytic activity">
    <reaction evidence="5">
        <text>a (3S)-3-hydroxyacyl-CoA = a (2E)-enoyl-CoA + H2O</text>
        <dbReference type="Rhea" id="RHEA:16105"/>
        <dbReference type="ChEBI" id="CHEBI:15377"/>
        <dbReference type="ChEBI" id="CHEBI:57318"/>
        <dbReference type="ChEBI" id="CHEBI:58856"/>
        <dbReference type="EC" id="4.2.1.17"/>
    </reaction>
</comment>
<evidence type="ECO:0000256" key="6">
    <source>
        <dbReference type="ARBA" id="ARBA00023717"/>
    </source>
</evidence>
<dbReference type="InterPro" id="IPR001753">
    <property type="entry name" value="Enoyl-CoA_hydra/iso"/>
</dbReference>
<name>A0A5C5RNF0_9ACTN</name>
<dbReference type="PANTHER" id="PTHR11941:SF54">
    <property type="entry name" value="ENOYL-COA HYDRATASE, MITOCHONDRIAL"/>
    <property type="match status" value="1"/>
</dbReference>
<evidence type="ECO:0000313" key="9">
    <source>
        <dbReference type="EMBL" id="TWS24619.1"/>
    </source>
</evidence>
<reference evidence="9 10" key="1">
    <citation type="submission" date="2019-06" db="EMBL/GenBank/DDBJ databases">
        <title>Tsukamurella conjunctivitidis sp. nov., Tsukamurella assacharolytica sp. nov. and Tsukamurella sputae sp. nov. isolated from patients with conjunctivitis, bacteraemia (lymphoma) and respiratory infection (sputum) in Hong Kong.</title>
        <authorList>
            <person name="Teng J.L.L."/>
            <person name="Lee H.H."/>
            <person name="Fong J.Y.H."/>
            <person name="Fok K.M.N."/>
            <person name="Lau S.K.P."/>
            <person name="Woo P.C.Y."/>
        </authorList>
    </citation>
    <scope>NUCLEOTIDE SEQUENCE [LARGE SCALE GENOMIC DNA]</scope>
    <source>
        <strain evidence="9 10">HKU72</strain>
    </source>
</reference>
<organism evidence="9 10">
    <name type="scientific">Tsukamurella conjunctivitidis</name>
    <dbReference type="NCBI Taxonomy" id="2592068"/>
    <lineage>
        <taxon>Bacteria</taxon>
        <taxon>Bacillati</taxon>
        <taxon>Actinomycetota</taxon>
        <taxon>Actinomycetes</taxon>
        <taxon>Mycobacteriales</taxon>
        <taxon>Tsukamurellaceae</taxon>
        <taxon>Tsukamurella</taxon>
    </lineage>
</organism>
<dbReference type="EC" id="4.2.1.17" evidence="3"/>
<gene>
    <name evidence="9" type="ORF">FK530_23550</name>
</gene>
<evidence type="ECO:0000256" key="7">
    <source>
        <dbReference type="ARBA" id="ARBA00039456"/>
    </source>
</evidence>
<sequence>MTSASTGEPVVIREHVGAVAVLSLNRPKAYNALNREVFDALGAHLATCKDDDAVRAVIITGSSKAFCAGADINAFDALRAESILGSFDAGGGPTWEVLNACRKPVIAAVEGVAFGGGCELALACDTVIAGAGARFAVPEVKLGVIPGAGGTQRLIRAVGKAKAMAMLLSGDPLDAAAAEAAGLVAAVAPAGEALTAALALAGRIAANSPLAVALAKDAARVSMESPLAHGLEYERRNFAVALRSDDCHEGQRAFEEKRTPEFHGK</sequence>
<dbReference type="SUPFAM" id="SSF52096">
    <property type="entry name" value="ClpP/crotonase"/>
    <property type="match status" value="1"/>
</dbReference>
<dbReference type="InterPro" id="IPR014748">
    <property type="entry name" value="Enoyl-CoA_hydra_C"/>
</dbReference>
<comment type="caution">
    <text evidence="9">The sequence shown here is derived from an EMBL/GenBank/DDBJ whole genome shotgun (WGS) entry which is preliminary data.</text>
</comment>